<name>W0L776_9GAMM</name>
<dbReference type="NCBIfam" id="TIGR03170">
    <property type="entry name" value="flgA_cterm"/>
    <property type="match status" value="1"/>
</dbReference>
<dbReference type="Pfam" id="PF17656">
    <property type="entry name" value="ChapFlgA_N"/>
    <property type="match status" value="1"/>
</dbReference>
<dbReference type="KEGG" id="sfo:Z042_08570"/>
<dbReference type="Gene3D" id="2.30.30.760">
    <property type="match status" value="1"/>
</dbReference>
<reference evidence="8 9" key="1">
    <citation type="submission" date="2014-01" db="EMBL/GenBank/DDBJ databases">
        <title>Isolation of Serratia multitudinisentens RB-25 from Ex-Landfill site.</title>
        <authorList>
            <person name="Robson E.H.J."/>
        </authorList>
    </citation>
    <scope>NUCLEOTIDE SEQUENCE [LARGE SCALE GENOMIC DNA]</scope>
    <source>
        <strain evidence="8 9">RB-25</strain>
    </source>
</reference>
<evidence type="ECO:0000313" key="8">
    <source>
        <dbReference type="EMBL" id="AHG19668.2"/>
    </source>
</evidence>
<dbReference type="HOGENOM" id="CLU_070510_1_0_6"/>
<dbReference type="eggNOG" id="COG1261">
    <property type="taxonomic scope" value="Bacteria"/>
</dbReference>
<dbReference type="Proteomes" id="UP000019030">
    <property type="component" value="Chromosome"/>
</dbReference>
<evidence type="ECO:0000256" key="2">
    <source>
        <dbReference type="ARBA" id="ARBA00010474"/>
    </source>
</evidence>
<dbReference type="OrthoDB" id="6539695at2"/>
<evidence type="ECO:0000259" key="7">
    <source>
        <dbReference type="SMART" id="SM00858"/>
    </source>
</evidence>
<proteinExistence type="inferred from homology"/>
<dbReference type="SMART" id="SM00858">
    <property type="entry name" value="SAF"/>
    <property type="match status" value="1"/>
</dbReference>
<dbReference type="InterPro" id="IPR039246">
    <property type="entry name" value="Flagellar_FlgA"/>
</dbReference>
<dbReference type="RefSeq" id="WP_037406055.1">
    <property type="nucleotide sequence ID" value="NZ_CP007044.2"/>
</dbReference>
<dbReference type="STRING" id="1441930.Z042_08570"/>
<sequence length="265" mass="29521">MKLNSFYQDSVRKVKQYFRLAVFVFPLLLTTGFCSQIFTAAATEESARKQIYAAVHNQAAEMIRHEGKRRNWRDYQAKINIFIPAEASGFAACGKTPVASLPGGDRVDLHRLRFDVHCGDGQGWDVVVAVKPDIYLPVLVARKTLDRGHVITADNVMLKKYNITNTRGEYVTQLQDVVGLTVKRRARAMQPIALSQLESPVLVERGQLVVMMAEQNGVQAQTMGEALKKGRKGEMIKVKNESSKRIVSAIVSGRGVVQMVQTSEE</sequence>
<dbReference type="AlphaFoldDB" id="W0L776"/>
<keyword evidence="9" id="KW-1185">Reference proteome</keyword>
<evidence type="ECO:0000256" key="4">
    <source>
        <dbReference type="ARBA" id="ARBA00022729"/>
    </source>
</evidence>
<comment type="subcellular location">
    <subcellularLocation>
        <location evidence="1">Periplasm</location>
    </subcellularLocation>
</comment>
<dbReference type="GO" id="GO:0044780">
    <property type="term" value="P:bacterial-type flagellum assembly"/>
    <property type="evidence" value="ECO:0007669"/>
    <property type="project" value="InterPro"/>
</dbReference>
<evidence type="ECO:0000256" key="5">
    <source>
        <dbReference type="ARBA" id="ARBA00022764"/>
    </source>
</evidence>
<feature type="domain" description="SAF" evidence="7">
    <location>
        <begin position="136"/>
        <end position="198"/>
    </location>
</feature>
<comment type="function">
    <text evidence="6">Involved in the assembly process of the P-ring formation. It may associate with FlgF on the rod constituting a structure essential for the P-ring assembly or may act as a modulator protein for the P-ring assembly.</text>
</comment>
<protein>
    <recommendedName>
        <fullName evidence="3">Flagella basal body P-ring formation protein FlgA</fullName>
    </recommendedName>
</protein>
<evidence type="ECO:0000256" key="3">
    <source>
        <dbReference type="ARBA" id="ARBA00014754"/>
    </source>
</evidence>
<dbReference type="CDD" id="cd11614">
    <property type="entry name" value="SAF_CpaB_FlgA_like"/>
    <property type="match status" value="1"/>
</dbReference>
<reference evidence="8 9" key="2">
    <citation type="submission" date="2015-03" db="EMBL/GenBank/DDBJ databases">
        <authorList>
            <person name="Chan K.-G."/>
        </authorList>
    </citation>
    <scope>NUCLEOTIDE SEQUENCE [LARGE SCALE GENOMIC DNA]</scope>
    <source>
        <strain evidence="8 9">RB-25</strain>
    </source>
</reference>
<evidence type="ECO:0000313" key="9">
    <source>
        <dbReference type="Proteomes" id="UP000019030"/>
    </source>
</evidence>
<comment type="similarity">
    <text evidence="2">Belongs to the FlgA family.</text>
</comment>
<evidence type="ECO:0000256" key="1">
    <source>
        <dbReference type="ARBA" id="ARBA00004418"/>
    </source>
</evidence>
<dbReference type="InterPro" id="IPR017585">
    <property type="entry name" value="SAF_FlgA"/>
</dbReference>
<dbReference type="InterPro" id="IPR041231">
    <property type="entry name" value="FlgA_N"/>
</dbReference>
<dbReference type="PANTHER" id="PTHR36307">
    <property type="entry name" value="FLAGELLA BASAL BODY P-RING FORMATION PROTEIN FLGA"/>
    <property type="match status" value="1"/>
</dbReference>
<keyword evidence="5" id="KW-0574">Periplasm</keyword>
<keyword evidence="8" id="KW-0969">Cilium</keyword>
<dbReference type="EMBL" id="CP007044">
    <property type="protein sequence ID" value="AHG19668.2"/>
    <property type="molecule type" value="Genomic_DNA"/>
</dbReference>
<dbReference type="PANTHER" id="PTHR36307:SF1">
    <property type="entry name" value="FLAGELLA BASAL BODY P-RING FORMATION PROTEIN FLGA"/>
    <property type="match status" value="1"/>
</dbReference>
<dbReference type="GO" id="GO:0042597">
    <property type="term" value="C:periplasmic space"/>
    <property type="evidence" value="ECO:0007669"/>
    <property type="project" value="UniProtKB-SubCell"/>
</dbReference>
<accession>W0L776</accession>
<gene>
    <name evidence="8" type="ORF">Z042_08570</name>
</gene>
<evidence type="ECO:0000256" key="6">
    <source>
        <dbReference type="ARBA" id="ARBA00025643"/>
    </source>
</evidence>
<dbReference type="InterPro" id="IPR013974">
    <property type="entry name" value="SAF"/>
</dbReference>
<keyword evidence="8" id="KW-0966">Cell projection</keyword>
<keyword evidence="8" id="KW-0282">Flagellum</keyword>
<organism evidence="8 9">
    <name type="scientific">Chania multitudinisentens RB-25</name>
    <dbReference type="NCBI Taxonomy" id="1441930"/>
    <lineage>
        <taxon>Bacteria</taxon>
        <taxon>Pseudomonadati</taxon>
        <taxon>Pseudomonadota</taxon>
        <taxon>Gammaproteobacteria</taxon>
        <taxon>Enterobacterales</taxon>
        <taxon>Yersiniaceae</taxon>
        <taxon>Chania</taxon>
    </lineage>
</organism>
<keyword evidence="4" id="KW-0732">Signal</keyword>
<dbReference type="Gene3D" id="3.90.1210.10">
    <property type="entry name" value="Antifreeze-like/N-acetylneuraminic acid synthase C-terminal domain"/>
    <property type="match status" value="1"/>
</dbReference>
<dbReference type="Pfam" id="PF13144">
    <property type="entry name" value="ChapFlgA"/>
    <property type="match status" value="1"/>
</dbReference>